<dbReference type="GO" id="GO:0044613">
    <property type="term" value="C:nuclear pore central transport channel"/>
    <property type="evidence" value="ECO:0007669"/>
    <property type="project" value="TreeGrafter"/>
</dbReference>
<comment type="subcellular location">
    <subcellularLocation>
        <location evidence="1">Nucleus</location>
    </subcellularLocation>
</comment>
<keyword evidence="8" id="KW-1185">Reference proteome</keyword>
<dbReference type="InterPro" id="IPR025712">
    <property type="entry name" value="Nup54_alpha-helical_dom"/>
</dbReference>
<evidence type="ECO:0000313" key="8">
    <source>
        <dbReference type="Proteomes" id="UP000444721"/>
    </source>
</evidence>
<dbReference type="AlphaFoldDB" id="A0A6A5BM23"/>
<dbReference type="PANTHER" id="PTHR13000:SF0">
    <property type="entry name" value="NUCLEOPORIN P54"/>
    <property type="match status" value="1"/>
</dbReference>
<dbReference type="GO" id="GO:0017056">
    <property type="term" value="F:structural constituent of nuclear pore"/>
    <property type="evidence" value="ECO:0007669"/>
    <property type="project" value="TreeGrafter"/>
</dbReference>
<accession>A0A6A5BM23</accession>
<evidence type="ECO:0000256" key="2">
    <source>
        <dbReference type="ARBA" id="ARBA00022448"/>
    </source>
</evidence>
<dbReference type="GO" id="GO:0006607">
    <property type="term" value="P:NLS-bearing protein import into nucleus"/>
    <property type="evidence" value="ECO:0007669"/>
    <property type="project" value="TreeGrafter"/>
</dbReference>
<organism evidence="7 8">
    <name type="scientific">Naegleria fowleri</name>
    <name type="common">Brain eating amoeba</name>
    <dbReference type="NCBI Taxonomy" id="5763"/>
    <lineage>
        <taxon>Eukaryota</taxon>
        <taxon>Discoba</taxon>
        <taxon>Heterolobosea</taxon>
        <taxon>Tetramitia</taxon>
        <taxon>Eutetramitia</taxon>
        <taxon>Vahlkampfiidae</taxon>
        <taxon>Naegleria</taxon>
    </lineage>
</organism>
<protein>
    <recommendedName>
        <fullName evidence="6">Nucleoporin Nup54 alpha-helical domain-containing protein</fullName>
    </recommendedName>
</protein>
<dbReference type="InterPro" id="IPR024864">
    <property type="entry name" value="Nup54/Nup57/Nup44"/>
</dbReference>
<keyword evidence="2" id="KW-0813">Transport</keyword>
<dbReference type="VEuPathDB" id="AmoebaDB:FDP41_005239"/>
<dbReference type="VEuPathDB" id="AmoebaDB:NF0101240"/>
<feature type="domain" description="Nucleoporin Nup54 alpha-helical" evidence="6">
    <location>
        <begin position="179"/>
        <end position="314"/>
    </location>
</feature>
<dbReference type="Gene3D" id="1.20.5.170">
    <property type="match status" value="1"/>
</dbReference>
<proteinExistence type="predicted"/>
<evidence type="ECO:0000256" key="4">
    <source>
        <dbReference type="SAM" id="Coils"/>
    </source>
</evidence>
<feature type="compositionally biased region" description="Low complexity" evidence="5">
    <location>
        <begin position="26"/>
        <end position="97"/>
    </location>
</feature>
<dbReference type="Pfam" id="PF13874">
    <property type="entry name" value="Nup54"/>
    <property type="match status" value="1"/>
</dbReference>
<dbReference type="VEuPathDB" id="AmoebaDB:NfTy_052650"/>
<feature type="coiled-coil region" evidence="4">
    <location>
        <begin position="213"/>
        <end position="240"/>
    </location>
</feature>
<feature type="region of interest" description="Disordered" evidence="5">
    <location>
        <begin position="1"/>
        <end position="99"/>
    </location>
</feature>
<dbReference type="PANTHER" id="PTHR13000">
    <property type="entry name" value="NUCLEOPORIN P54"/>
    <property type="match status" value="1"/>
</dbReference>
<dbReference type="OrthoDB" id="6162375at2759"/>
<evidence type="ECO:0000256" key="1">
    <source>
        <dbReference type="ARBA" id="ARBA00004123"/>
    </source>
</evidence>
<name>A0A6A5BM23_NAEFO</name>
<keyword evidence="4" id="KW-0175">Coiled coil</keyword>
<feature type="compositionally biased region" description="Polar residues" evidence="5">
    <location>
        <begin position="1"/>
        <end position="25"/>
    </location>
</feature>
<dbReference type="OMA" id="MMQTRLH"/>
<evidence type="ECO:0000256" key="3">
    <source>
        <dbReference type="ARBA" id="ARBA00023242"/>
    </source>
</evidence>
<evidence type="ECO:0000313" key="7">
    <source>
        <dbReference type="EMBL" id="KAF0975912.1"/>
    </source>
</evidence>
<evidence type="ECO:0000259" key="6">
    <source>
        <dbReference type="Pfam" id="PF13874"/>
    </source>
</evidence>
<gene>
    <name evidence="7" type="ORF">FDP41_005239</name>
</gene>
<sequence length="384" mass="43094">MATFNFGSSSQQQTKPSFSFGNPQQPTTSGSTGFSFPSTTAPSTTTTTGFGVPTSTGTTGFSFGTGSTTGTSTGPATTSTGFNFGTTQPTTTTTTGFNLSQPTTTGVMGFPTHQPSAMGFNLISQSYNNIDNMVKTIEARYKPSNDNPNCKFLHFFYNVVEEAKQPMTLEAIKRYYARSISPEDMRLAIEKNPDPARMVPVLARSFDDIVKRVEHQKKRIELMNEMLKFLDNKMSEHKRKHEVDVVSQIDDIKQRHADLSHRILKIQSKLEVLTQSGIGIRNEDISLRNKLNTLQRELHKPNQYRGRLNELAPQVNYYLQQSNLLLNTGNVLDDQTKENVKDFLEQQTNGLNHLLSILKKDIKDINYIKQQVSTDKQKNRSINF</sequence>
<keyword evidence="3" id="KW-0539">Nucleus</keyword>
<evidence type="ECO:0000256" key="5">
    <source>
        <dbReference type="SAM" id="MobiDB-lite"/>
    </source>
</evidence>
<dbReference type="RefSeq" id="XP_044560625.1">
    <property type="nucleotide sequence ID" value="XM_044708742.1"/>
</dbReference>
<dbReference type="GO" id="GO:0036228">
    <property type="term" value="P:protein localization to nuclear inner membrane"/>
    <property type="evidence" value="ECO:0007669"/>
    <property type="project" value="TreeGrafter"/>
</dbReference>
<dbReference type="GeneID" id="68112457"/>
<dbReference type="GO" id="GO:0006999">
    <property type="term" value="P:nuclear pore organization"/>
    <property type="evidence" value="ECO:0007669"/>
    <property type="project" value="TreeGrafter"/>
</dbReference>
<dbReference type="EMBL" id="VFQX01000043">
    <property type="protein sequence ID" value="KAF0975912.1"/>
    <property type="molecule type" value="Genomic_DNA"/>
</dbReference>
<dbReference type="Proteomes" id="UP000444721">
    <property type="component" value="Unassembled WGS sequence"/>
</dbReference>
<reference evidence="7 8" key="1">
    <citation type="journal article" date="2019" name="Sci. Rep.">
        <title>Nanopore sequencing improves the draft genome of the human pathogenic amoeba Naegleria fowleri.</title>
        <authorList>
            <person name="Liechti N."/>
            <person name="Schurch N."/>
            <person name="Bruggmann R."/>
            <person name="Wittwer M."/>
        </authorList>
    </citation>
    <scope>NUCLEOTIDE SEQUENCE [LARGE SCALE GENOMIC DNA]</scope>
    <source>
        <strain evidence="7 8">ATCC 30894</strain>
    </source>
</reference>
<comment type="caution">
    <text evidence="7">The sequence shown here is derived from an EMBL/GenBank/DDBJ whole genome shotgun (WGS) entry which is preliminary data.</text>
</comment>
<dbReference type="Gene3D" id="1.20.5.490">
    <property type="entry name" value="Single helix bin"/>
    <property type="match status" value="1"/>
</dbReference>